<organism evidence="2 3">
    <name type="scientific">Schistosoma mansoni</name>
    <name type="common">Blood fluke</name>
    <dbReference type="NCBI Taxonomy" id="6183"/>
    <lineage>
        <taxon>Eukaryota</taxon>
        <taxon>Metazoa</taxon>
        <taxon>Spiralia</taxon>
        <taxon>Lophotrochozoa</taxon>
        <taxon>Platyhelminthes</taxon>
        <taxon>Trematoda</taxon>
        <taxon>Digenea</taxon>
        <taxon>Strigeidida</taxon>
        <taxon>Schistosomatoidea</taxon>
        <taxon>Schistosomatidae</taxon>
        <taxon>Schistosoma</taxon>
    </lineage>
</organism>
<dbReference type="PANTHER" id="PTHR21468:SF1">
    <property type="entry name" value="COILED-COIL DOMAIN-CONTAINING PROTEIN 83"/>
    <property type="match status" value="1"/>
</dbReference>
<dbReference type="RefSeq" id="XP_018645767.1">
    <property type="nucleotide sequence ID" value="XM_018791061.1"/>
</dbReference>
<dbReference type="STRING" id="6183.G4LWX8"/>
<keyword evidence="1" id="KW-0175">Coiled coil</keyword>
<dbReference type="KEGG" id="smm:Smp_041570"/>
<name>G4LWX8_SCHMA</name>
<dbReference type="AlphaFoldDB" id="G4LWX8"/>
<evidence type="ECO:0000313" key="2">
    <source>
        <dbReference type="Proteomes" id="UP000008854"/>
    </source>
</evidence>
<dbReference type="GeneID" id="8345560"/>
<dbReference type="PANTHER" id="PTHR21468">
    <property type="entry name" value="HSD9"/>
    <property type="match status" value="1"/>
</dbReference>
<accession>G4LWX8</accession>
<proteinExistence type="predicted"/>
<reference evidence="2" key="1">
    <citation type="journal article" date="2012" name="PLoS Negl. Trop. Dis.">
        <title>A systematically improved high quality genome and transcriptome of the human blood fluke Schistosoma mansoni.</title>
        <authorList>
            <person name="Protasio A.V."/>
            <person name="Tsai I.J."/>
            <person name="Babbage A."/>
            <person name="Nichol S."/>
            <person name="Hunt M."/>
            <person name="Aslett M.A."/>
            <person name="De Silva N."/>
            <person name="Velarde G.S."/>
            <person name="Anderson T.J."/>
            <person name="Clark R.C."/>
            <person name="Davidson C."/>
            <person name="Dillon G.P."/>
            <person name="Holroyd N.E."/>
            <person name="LoVerde P.T."/>
            <person name="Lloyd C."/>
            <person name="McQuillan J."/>
            <person name="Oliveira G."/>
            <person name="Otto T.D."/>
            <person name="Parker-Manuel S.J."/>
            <person name="Quail M.A."/>
            <person name="Wilson R.A."/>
            <person name="Zerlotini A."/>
            <person name="Dunne D.W."/>
            <person name="Berriman M."/>
        </authorList>
    </citation>
    <scope>NUCLEOTIDE SEQUENCE [LARGE SCALE GENOMIC DNA]</scope>
    <source>
        <strain evidence="2">Puerto Rican</strain>
    </source>
</reference>
<dbReference type="HOGENOM" id="CLU_671413_0_0_1"/>
<feature type="coiled-coil region" evidence="1">
    <location>
        <begin position="105"/>
        <end position="164"/>
    </location>
</feature>
<reference evidence="3" key="2">
    <citation type="submission" date="2018-12" db="UniProtKB">
        <authorList>
            <consortium name="WormBaseParasite"/>
        </authorList>
    </citation>
    <scope>IDENTIFICATION</scope>
    <source>
        <strain evidence="3">Puerto Rican</strain>
    </source>
</reference>
<dbReference type="WBParaSite" id="Smp_041570.1">
    <property type="protein sequence ID" value="Smp_041570.1"/>
    <property type="gene ID" value="Smp_041570"/>
</dbReference>
<sequence>MPPKKNKSKNLVKKPTKVEKLTPKEAILDYQIGNLRDLLSRLKFKRETLKNMLMEKLQTLNTLKLGGEKVLKETLIKASKFSTSDDTTVSSDDVKNYLLETWKIRDLEENEVRKIQDEIKSTQNLTKDVVLELRQWQTYSDVTKKSNEIRIQMLETEYTNMKQRFESMVEYLTEEENRCYSNAQTTIECSSEHIRSSAIENAIDTLNKLFSQQMLQNKWLRTEKKSLDEKMERIMSEIGNLQGENIAAKEDIFRVNLTHMLIPLSFCDIQVTDADDLHKSTVLDLKLDQDMFGIKSHTALKNCENKTCQDRKHLNTINEKILSSICNPELKILHELNEDETSNQITEAESLAALGPLEKQACFLQGLPAKIGQQSNLCSAELQAQLKFNPELSNWPVNRDMFLKYLSDHK</sequence>
<dbReference type="InterPro" id="IPR026702">
    <property type="entry name" value="CCDC83"/>
</dbReference>
<keyword evidence="2" id="KW-1185">Reference proteome</keyword>
<dbReference type="InParanoid" id="G4LWX8"/>
<protein>
    <submittedName>
        <fullName evidence="3">Coiled-coil domain-containing protein 83</fullName>
    </submittedName>
</protein>
<dbReference type="Proteomes" id="UP000008854">
    <property type="component" value="Unassembled WGS sequence"/>
</dbReference>
<dbReference type="CTD" id="8345560"/>
<evidence type="ECO:0000313" key="3">
    <source>
        <dbReference type="WBParaSite" id="Smp_041570.1"/>
    </source>
</evidence>
<evidence type="ECO:0000256" key="1">
    <source>
        <dbReference type="SAM" id="Coils"/>
    </source>
</evidence>
<dbReference type="PhylomeDB" id="G4LWX8"/>
<dbReference type="OrthoDB" id="10005859at2759"/>